<dbReference type="GO" id="GO:0016787">
    <property type="term" value="F:hydrolase activity"/>
    <property type="evidence" value="ECO:0007669"/>
    <property type="project" value="UniProtKB-KW"/>
</dbReference>
<dbReference type="Gene3D" id="3.40.720.10">
    <property type="entry name" value="Alkaline Phosphatase, subunit A"/>
    <property type="match status" value="1"/>
</dbReference>
<sequence>MHSGTCYLSHVPFTAGLHLPESTGGFIGKKHAGPETVDPFDFARTEENISVLQVGRNITKIKLLVRQFLHVKDDRPIFLYVAFYDPHRCGHSQPQYRTFSEKFGNGESGMGWKPQHYTPEQVQAL</sequence>
<keyword evidence="2" id="KW-1185">Reference proteome</keyword>
<organism evidence="1 2">
    <name type="scientific">Acipenser ruthenus</name>
    <name type="common">Sterlet sturgeon</name>
    <dbReference type="NCBI Taxonomy" id="7906"/>
    <lineage>
        <taxon>Eukaryota</taxon>
        <taxon>Metazoa</taxon>
        <taxon>Chordata</taxon>
        <taxon>Craniata</taxon>
        <taxon>Vertebrata</taxon>
        <taxon>Euteleostomi</taxon>
        <taxon>Actinopterygii</taxon>
        <taxon>Chondrostei</taxon>
        <taxon>Acipenseriformes</taxon>
        <taxon>Acipenseridae</taxon>
        <taxon>Acipenser</taxon>
    </lineage>
</organism>
<dbReference type="EMBL" id="SCEB01214069">
    <property type="protein sequence ID" value="RXM37403.1"/>
    <property type="molecule type" value="Genomic_DNA"/>
</dbReference>
<evidence type="ECO:0000313" key="1">
    <source>
        <dbReference type="EMBL" id="RXM37403.1"/>
    </source>
</evidence>
<dbReference type="SUPFAM" id="SSF53649">
    <property type="entry name" value="Alkaline phosphatase-like"/>
    <property type="match status" value="1"/>
</dbReference>
<keyword evidence="1" id="KW-0378">Hydrolase</keyword>
<protein>
    <submittedName>
        <fullName evidence="1">N-sulfoglucosamine sulfohydrolase</fullName>
    </submittedName>
</protein>
<reference evidence="1 2" key="1">
    <citation type="submission" date="2019-01" db="EMBL/GenBank/DDBJ databases">
        <title>Draft Genome and Complete Hox-Cluster Characterization of the Sterlet Sturgeon (Acipenser ruthenus).</title>
        <authorList>
            <person name="Wei Q."/>
        </authorList>
    </citation>
    <scope>NUCLEOTIDE SEQUENCE [LARGE SCALE GENOMIC DNA]</scope>
    <source>
        <strain evidence="1">WHYD16114868_AA</strain>
        <tissue evidence="1">Blood</tissue>
    </source>
</reference>
<proteinExistence type="predicted"/>
<dbReference type="AlphaFoldDB" id="A0A444UQG5"/>
<evidence type="ECO:0000313" key="2">
    <source>
        <dbReference type="Proteomes" id="UP000289886"/>
    </source>
</evidence>
<dbReference type="Proteomes" id="UP000289886">
    <property type="component" value="Unassembled WGS sequence"/>
</dbReference>
<gene>
    <name evidence="1" type="ORF">EOD39_0077</name>
</gene>
<dbReference type="InterPro" id="IPR017850">
    <property type="entry name" value="Alkaline_phosphatase_core_sf"/>
</dbReference>
<name>A0A444UQG5_ACIRT</name>
<comment type="caution">
    <text evidence="1">The sequence shown here is derived from an EMBL/GenBank/DDBJ whole genome shotgun (WGS) entry which is preliminary data.</text>
</comment>
<accession>A0A444UQG5</accession>